<dbReference type="SMART" id="SM00717">
    <property type="entry name" value="SANT"/>
    <property type="match status" value="1"/>
</dbReference>
<feature type="domain" description="Myb-like" evidence="7">
    <location>
        <begin position="77"/>
        <end position="122"/>
    </location>
</feature>
<evidence type="ECO:0000256" key="1">
    <source>
        <dbReference type="ARBA" id="ARBA00004123"/>
    </source>
</evidence>
<dbReference type="Gene3D" id="3.40.140.10">
    <property type="entry name" value="Cytidine Deaminase, domain 2"/>
    <property type="match status" value="1"/>
</dbReference>
<dbReference type="CDD" id="cd00167">
    <property type="entry name" value="SANT"/>
    <property type="match status" value="1"/>
</dbReference>
<feature type="compositionally biased region" description="Basic and acidic residues" evidence="6">
    <location>
        <begin position="751"/>
        <end position="775"/>
    </location>
</feature>
<feature type="compositionally biased region" description="Polar residues" evidence="6">
    <location>
        <begin position="688"/>
        <end position="698"/>
    </location>
</feature>
<evidence type="ECO:0000256" key="5">
    <source>
        <dbReference type="ARBA" id="ARBA00032256"/>
    </source>
</evidence>
<keyword evidence="12" id="KW-1185">Reference proteome</keyword>
<dbReference type="PROSITE" id="PS50090">
    <property type="entry name" value="MYB_LIKE"/>
    <property type="match status" value="1"/>
</dbReference>
<evidence type="ECO:0000313" key="11">
    <source>
        <dbReference type="EMBL" id="RZF32008.1"/>
    </source>
</evidence>
<dbReference type="SMR" id="A0A482WEV1"/>
<dbReference type="SUPFAM" id="SSF46689">
    <property type="entry name" value="Homeodomain-like"/>
    <property type="match status" value="2"/>
</dbReference>
<dbReference type="Proteomes" id="UP000291343">
    <property type="component" value="Unassembled WGS sequence"/>
</dbReference>
<dbReference type="PROSITE" id="PS51293">
    <property type="entry name" value="SANT"/>
    <property type="match status" value="1"/>
</dbReference>
<evidence type="ECO:0000259" key="7">
    <source>
        <dbReference type="PROSITE" id="PS50090"/>
    </source>
</evidence>
<organism evidence="11 12">
    <name type="scientific">Laodelphax striatellus</name>
    <name type="common">Small brown planthopper</name>
    <name type="synonym">Delphax striatella</name>
    <dbReference type="NCBI Taxonomy" id="195883"/>
    <lineage>
        <taxon>Eukaryota</taxon>
        <taxon>Metazoa</taxon>
        <taxon>Ecdysozoa</taxon>
        <taxon>Arthropoda</taxon>
        <taxon>Hexapoda</taxon>
        <taxon>Insecta</taxon>
        <taxon>Pterygota</taxon>
        <taxon>Neoptera</taxon>
        <taxon>Paraneoptera</taxon>
        <taxon>Hemiptera</taxon>
        <taxon>Auchenorrhyncha</taxon>
        <taxon>Fulgoroidea</taxon>
        <taxon>Delphacidae</taxon>
        <taxon>Criomorphinae</taxon>
        <taxon>Laodelphax</taxon>
    </lineage>
</organism>
<dbReference type="PROSITE" id="PS50934">
    <property type="entry name" value="SWIRM"/>
    <property type="match status" value="1"/>
</dbReference>
<evidence type="ECO:0000256" key="6">
    <source>
        <dbReference type="SAM" id="MobiDB-lite"/>
    </source>
</evidence>
<evidence type="ECO:0000259" key="9">
    <source>
        <dbReference type="PROSITE" id="PS50934"/>
    </source>
</evidence>
<dbReference type="Pfam" id="PF04433">
    <property type="entry name" value="SWIRM"/>
    <property type="match status" value="1"/>
</dbReference>
<dbReference type="InterPro" id="IPR036388">
    <property type="entry name" value="WH-like_DNA-bd_sf"/>
</dbReference>
<dbReference type="OrthoDB" id="6631020at2759"/>
<evidence type="ECO:0000313" key="12">
    <source>
        <dbReference type="Proteomes" id="UP000291343"/>
    </source>
</evidence>
<dbReference type="InterPro" id="IPR001005">
    <property type="entry name" value="SANT/Myb"/>
</dbReference>
<comment type="similarity">
    <text evidence="2">Belongs to the peptidase M67A family. MYSM1 subfamily.</text>
</comment>
<dbReference type="GO" id="GO:0008237">
    <property type="term" value="F:metallopeptidase activity"/>
    <property type="evidence" value="ECO:0007669"/>
    <property type="project" value="InterPro"/>
</dbReference>
<dbReference type="Pfam" id="PF01398">
    <property type="entry name" value="JAB"/>
    <property type="match status" value="1"/>
</dbReference>
<dbReference type="InterPro" id="IPR050242">
    <property type="entry name" value="JAMM_MPN+_peptidase_M67A"/>
</dbReference>
<dbReference type="PROSITE" id="PS50249">
    <property type="entry name" value="MPN"/>
    <property type="match status" value="1"/>
</dbReference>
<feature type="region of interest" description="Disordered" evidence="6">
    <location>
        <begin position="741"/>
        <end position="793"/>
    </location>
</feature>
<dbReference type="SMART" id="SM00232">
    <property type="entry name" value="JAB_MPN"/>
    <property type="match status" value="1"/>
</dbReference>
<dbReference type="InterPro" id="IPR009057">
    <property type="entry name" value="Homeodomain-like_sf"/>
</dbReference>
<feature type="compositionally biased region" description="Polar residues" evidence="6">
    <location>
        <begin position="180"/>
        <end position="194"/>
    </location>
</feature>
<evidence type="ECO:0000259" key="10">
    <source>
        <dbReference type="PROSITE" id="PS51293"/>
    </source>
</evidence>
<name>A0A482WEV1_LAOST</name>
<dbReference type="PANTHER" id="PTHR10410">
    <property type="entry name" value="EUKARYOTIC TRANSLATION INITIATION FACTOR 3 -RELATED"/>
    <property type="match status" value="1"/>
</dbReference>
<dbReference type="GO" id="GO:0003677">
    <property type="term" value="F:DNA binding"/>
    <property type="evidence" value="ECO:0007669"/>
    <property type="project" value="UniProtKB-KW"/>
</dbReference>
<reference evidence="11 12" key="1">
    <citation type="journal article" date="2017" name="Gigascience">
        <title>Genome sequence of the small brown planthopper, Laodelphax striatellus.</title>
        <authorList>
            <person name="Zhu J."/>
            <person name="Jiang F."/>
            <person name="Wang X."/>
            <person name="Yang P."/>
            <person name="Bao Y."/>
            <person name="Zhao W."/>
            <person name="Wang W."/>
            <person name="Lu H."/>
            <person name="Wang Q."/>
            <person name="Cui N."/>
            <person name="Li J."/>
            <person name="Chen X."/>
            <person name="Luo L."/>
            <person name="Yu J."/>
            <person name="Kang L."/>
            <person name="Cui F."/>
        </authorList>
    </citation>
    <scope>NUCLEOTIDE SEQUENCE [LARGE SCALE GENOMIC DNA]</scope>
    <source>
        <strain evidence="11">Lst14</strain>
    </source>
</reference>
<dbReference type="Gene3D" id="1.10.10.10">
    <property type="entry name" value="Winged helix-like DNA-binding domain superfamily/Winged helix DNA-binding domain"/>
    <property type="match status" value="1"/>
</dbReference>
<protein>
    <recommendedName>
        <fullName evidence="5">Myb-like, SWIRM and MPN domain-containing protein 1</fullName>
    </recommendedName>
</protein>
<dbReference type="InterPro" id="IPR017884">
    <property type="entry name" value="SANT_dom"/>
</dbReference>
<accession>A0A482WEV1</accession>
<comment type="subcellular location">
    <subcellularLocation>
        <location evidence="1">Nucleus</location>
    </subcellularLocation>
</comment>
<evidence type="ECO:0000256" key="3">
    <source>
        <dbReference type="ARBA" id="ARBA00023125"/>
    </source>
</evidence>
<dbReference type="AlphaFoldDB" id="A0A482WEV1"/>
<gene>
    <name evidence="11" type="ORF">LSTR_LSTR007086</name>
</gene>
<dbReference type="Gene3D" id="1.10.10.60">
    <property type="entry name" value="Homeodomain-like"/>
    <property type="match status" value="1"/>
</dbReference>
<feature type="compositionally biased region" description="Polar residues" evidence="6">
    <location>
        <begin position="776"/>
        <end position="789"/>
    </location>
</feature>
<evidence type="ECO:0000256" key="2">
    <source>
        <dbReference type="ARBA" id="ARBA00007194"/>
    </source>
</evidence>
<dbReference type="InParanoid" id="A0A482WEV1"/>
<feature type="region of interest" description="Disordered" evidence="6">
    <location>
        <begin position="687"/>
        <end position="716"/>
    </location>
</feature>
<dbReference type="InterPro" id="IPR037518">
    <property type="entry name" value="MPN"/>
</dbReference>
<feature type="region of interest" description="Disordered" evidence="6">
    <location>
        <begin position="180"/>
        <end position="254"/>
    </location>
</feature>
<evidence type="ECO:0000259" key="8">
    <source>
        <dbReference type="PROSITE" id="PS50249"/>
    </source>
</evidence>
<feature type="domain" description="MPN" evidence="8">
    <location>
        <begin position="570"/>
        <end position="701"/>
    </location>
</feature>
<sequence>MDDEDEVDILGDFTLENLLTKNDNRIWSCYEGDNEYPGSNWLQESPSQCWQDDKTLCSYSSTSNLLMPSGSSSAGSPEKEKDTPWTDKECYLLDKGLELFGRSWSRLAQYIGSKTSQQVRARVKSGGGGGGLLAGISSPELSTCAVLDNQLSTIDCGELIDDMQIPASIEEVIATVTTAKPTVQSPSPRQRLNSGSGGASFMGSVHSSHSAGSVAATKKSRGRPRKEESDRRGQKMAKRKEERRRKRGKKRTITECSSSEELLMNLPYVLTDKQNSITLPSGEQVIRIQPNSQEDDEEIDIEDGSDCELEQEEVKIDTSTVVEDFQVEPVVETKHEVQNVPVYTTQSAIQSHQAAVMSKYMQTIQERLEKIYSLPPPTEELQLNFDIVSEEEMKLHPEFFAKSENFNRYLRIRSHIVNTWLETKPNYVTKTSVRFGLKNCGDVNLISRVHAYLEQKGYINFGCEQCHYLTSLSEANKQSIVVSSNQIPAESNPEHVKPAETVGVESKQRISARKRMPCFKFRPTVNEDSSRSLLIKRAVKESKTKSHHYEKMDLITCREFTEDNPEPFCTIVKASALILANFHGSSNLQSEVIGLLGGIYEQGAKRLEIHVAVPCRSVSADQVGCEICPVSQSEASTAIEERGLAVVGWYHTHPGFKPQPSAVDVRTQADYQRWFSGDLTIDQRLVNGGSSFDQSRNGGDSIGHQPRVGNGVTSDQQRGAVSLTVDKRGVNAGLTVDQQRDTTELTVDQQSENKKLTVDQQRDSKELTVDQERVNGDSSADQRSVNGGSDQRRPPFVALIVTPDQHLAADYNLIGGDCAGLLFRIFFVAASGGDMIPYRLRPIIDSSNYSLESIMDSIKAIKEVN</sequence>
<feature type="domain" description="SANT" evidence="10">
    <location>
        <begin position="80"/>
        <end position="121"/>
    </location>
</feature>
<dbReference type="InterPro" id="IPR000555">
    <property type="entry name" value="JAMM/MPN+_dom"/>
</dbReference>
<feature type="domain" description="SWIRM" evidence="9">
    <location>
        <begin position="374"/>
        <end position="470"/>
    </location>
</feature>
<dbReference type="SUPFAM" id="SSF102712">
    <property type="entry name" value="JAB1/MPN domain"/>
    <property type="match status" value="1"/>
</dbReference>
<keyword evidence="4" id="KW-0539">Nucleus</keyword>
<dbReference type="GO" id="GO:0005634">
    <property type="term" value="C:nucleus"/>
    <property type="evidence" value="ECO:0007669"/>
    <property type="project" value="UniProtKB-SubCell"/>
</dbReference>
<dbReference type="InterPro" id="IPR007526">
    <property type="entry name" value="SWIRM"/>
</dbReference>
<evidence type="ECO:0000256" key="4">
    <source>
        <dbReference type="ARBA" id="ARBA00023242"/>
    </source>
</evidence>
<comment type="caution">
    <text evidence="11">The sequence shown here is derived from an EMBL/GenBank/DDBJ whole genome shotgun (WGS) entry which is preliminary data.</text>
</comment>
<dbReference type="STRING" id="195883.A0A482WEV1"/>
<feature type="compositionally biased region" description="Low complexity" evidence="6">
    <location>
        <begin position="203"/>
        <end position="216"/>
    </location>
</feature>
<dbReference type="EMBL" id="QKKF02037612">
    <property type="protein sequence ID" value="RZF32008.1"/>
    <property type="molecule type" value="Genomic_DNA"/>
</dbReference>
<keyword evidence="3" id="KW-0238">DNA-binding</keyword>
<proteinExistence type="inferred from homology"/>
<feature type="compositionally biased region" description="Basic residues" evidence="6">
    <location>
        <begin position="234"/>
        <end position="251"/>
    </location>
</feature>